<gene>
    <name evidence="15" type="ORF">AALO_G00292010</name>
</gene>
<keyword evidence="10" id="KW-0539">Nucleus</keyword>
<dbReference type="Proteomes" id="UP000823561">
    <property type="component" value="Chromosome 23"/>
</dbReference>
<keyword evidence="9" id="KW-0804">Transcription</keyword>
<dbReference type="AlphaFoldDB" id="A0AAV6FLX0"/>
<evidence type="ECO:0000256" key="11">
    <source>
        <dbReference type="ARBA" id="ARBA00038409"/>
    </source>
</evidence>
<feature type="domain" description="C2H2-type" evidence="14">
    <location>
        <begin position="597"/>
        <end position="624"/>
    </location>
</feature>
<proteinExistence type="inferred from homology"/>
<accession>A0AAV6FLX0</accession>
<evidence type="ECO:0000256" key="6">
    <source>
        <dbReference type="ARBA" id="ARBA00023015"/>
    </source>
</evidence>
<evidence type="ECO:0000256" key="4">
    <source>
        <dbReference type="ARBA" id="ARBA00022771"/>
    </source>
</evidence>
<keyword evidence="6" id="KW-0805">Transcription regulation</keyword>
<reference evidence="15" key="1">
    <citation type="submission" date="2020-10" db="EMBL/GenBank/DDBJ databases">
        <title>Chromosome-scale genome assembly of the Allis shad, Alosa alosa.</title>
        <authorList>
            <person name="Margot Z."/>
            <person name="Christophe K."/>
            <person name="Cabau C."/>
            <person name="Louis A."/>
            <person name="Berthelot C."/>
            <person name="Parey E."/>
            <person name="Roest Crollius H."/>
            <person name="Montfort J."/>
            <person name="Robinson-Rechavi M."/>
            <person name="Bucao C."/>
            <person name="Bouchez O."/>
            <person name="Gislard M."/>
            <person name="Lluch J."/>
            <person name="Milhes M."/>
            <person name="Lampietro C."/>
            <person name="Lopez Roques C."/>
            <person name="Donnadieu C."/>
            <person name="Braasch I."/>
            <person name="Desvignes T."/>
            <person name="Postlethwait J."/>
            <person name="Bobe J."/>
            <person name="Guiguen Y."/>
        </authorList>
    </citation>
    <scope>NUCLEOTIDE SEQUENCE</scope>
    <source>
        <strain evidence="15">M-15738</strain>
        <tissue evidence="15">Blood</tissue>
    </source>
</reference>
<keyword evidence="2" id="KW-0479">Metal-binding</keyword>
<dbReference type="GO" id="GO:0045743">
    <property type="term" value="P:positive regulation of fibroblast growth factor receptor signaling pathway"/>
    <property type="evidence" value="ECO:0007669"/>
    <property type="project" value="UniProtKB-ARBA"/>
</dbReference>
<feature type="region of interest" description="Disordered" evidence="13">
    <location>
        <begin position="618"/>
        <end position="641"/>
    </location>
</feature>
<evidence type="ECO:0000259" key="14">
    <source>
        <dbReference type="PROSITE" id="PS50157"/>
    </source>
</evidence>
<dbReference type="PROSITE" id="PS00028">
    <property type="entry name" value="ZINC_FINGER_C2H2_1"/>
    <property type="match status" value="3"/>
</dbReference>
<dbReference type="PROSITE" id="PS50157">
    <property type="entry name" value="ZINC_FINGER_C2H2_2"/>
    <property type="match status" value="3"/>
</dbReference>
<feature type="region of interest" description="Disordered" evidence="13">
    <location>
        <begin position="454"/>
        <end position="484"/>
    </location>
</feature>
<comment type="caution">
    <text evidence="15">The sequence shown here is derived from an EMBL/GenBank/DDBJ whole genome shotgun (WGS) entry which is preliminary data.</text>
</comment>
<keyword evidence="5" id="KW-0862">Zinc</keyword>
<comment type="similarity">
    <text evidence="11">Belongs to the Sp1 C2H2-type zinc-finger protein family.</text>
</comment>
<evidence type="ECO:0000256" key="8">
    <source>
        <dbReference type="ARBA" id="ARBA00023159"/>
    </source>
</evidence>
<keyword evidence="3" id="KW-0677">Repeat</keyword>
<dbReference type="InterPro" id="IPR036236">
    <property type="entry name" value="Znf_C2H2_sf"/>
</dbReference>
<evidence type="ECO:0000256" key="5">
    <source>
        <dbReference type="ARBA" id="ARBA00022833"/>
    </source>
</evidence>
<feature type="domain" description="C2H2-type" evidence="14">
    <location>
        <begin position="537"/>
        <end position="566"/>
    </location>
</feature>
<organism evidence="15 16">
    <name type="scientific">Alosa alosa</name>
    <name type="common">allis shad</name>
    <dbReference type="NCBI Taxonomy" id="278164"/>
    <lineage>
        <taxon>Eukaryota</taxon>
        <taxon>Metazoa</taxon>
        <taxon>Chordata</taxon>
        <taxon>Craniata</taxon>
        <taxon>Vertebrata</taxon>
        <taxon>Euteleostomi</taxon>
        <taxon>Actinopterygii</taxon>
        <taxon>Neopterygii</taxon>
        <taxon>Teleostei</taxon>
        <taxon>Clupei</taxon>
        <taxon>Clupeiformes</taxon>
        <taxon>Clupeoidei</taxon>
        <taxon>Clupeidae</taxon>
        <taxon>Alosa</taxon>
    </lineage>
</organism>
<dbReference type="GO" id="GO:0000981">
    <property type="term" value="F:DNA-binding transcription factor activity, RNA polymerase II-specific"/>
    <property type="evidence" value="ECO:0007669"/>
    <property type="project" value="TreeGrafter"/>
</dbReference>
<dbReference type="FunFam" id="3.30.160.60:FF:000026">
    <property type="entry name" value="Transcription factor Sp3"/>
    <property type="match status" value="1"/>
</dbReference>
<keyword evidence="8" id="KW-0010">Activator</keyword>
<keyword evidence="4 12" id="KW-0863">Zinc-finger</keyword>
<evidence type="ECO:0000256" key="12">
    <source>
        <dbReference type="PROSITE-ProRule" id="PRU00042"/>
    </source>
</evidence>
<sequence>MTAPEQPVKQEEMAALDVDSSQSDFLQNASGGQEQTTDLTSIQLTGSDRWEVLTPVTTVKEEPGVVHIPTGVVSSNGQYMLPLQSMQSQPIFVTAGTGDGCGTNGLQYQVIPQLQSADGQLSYTTTAAVTVGDGTGAGQQLEDLHILPADGSQGGLAQQIQGVSLTGTTFGGQAGAAQVLANMPMGLPGNITFVPISSLDLESLGLAGAQAISASVTADGQLIMTAPGAEAPGDGAEKVGGGDVVLADGSNSGVDMFVPNTSLPSSSSTSSSSVTSVSSSLPETIDGTGVLTQATAVSAGQQDPSGAITAEAYLQQNHIAISSSDLTPGQDQLQVTTASTQQPQLIQVQTADGVTTAPQTLQSVQLINPGTFLIQAQTVSPTGQIQWQTFQVQGMQGLQNLQLPAGAAGNGMGATGTSQITLAPVQTLSLGQGAANAGQIPNLQTVTVNSISQFQQEDTDSPSDIHIKEEPDSEEWQLSGDSTLNTNDLSNLRVRLVDEDSEGVGQEGKRLRRVACTCPNCKEAGGRGSNMGKKKQHICHIPGCGKVYGKTSHLRAHLRWHSGERPFVCNWMFCGKRFTRSDELQRHRRTHTGEKKFVCPECSKRFMRSDHLAKHIKTHQNKKSLSGAGTGMGSADTDAPGDSIITGAGTTLILTNLQQGATPDLLSSGDLPLQLVTVSASEVME</sequence>
<dbReference type="GO" id="GO:0035118">
    <property type="term" value="P:embryonic pectoral fin morphogenesis"/>
    <property type="evidence" value="ECO:0007669"/>
    <property type="project" value="UniProtKB-ARBA"/>
</dbReference>
<dbReference type="SMART" id="SM00355">
    <property type="entry name" value="ZnF_C2H2"/>
    <property type="match status" value="3"/>
</dbReference>
<dbReference type="SUPFAM" id="SSF57667">
    <property type="entry name" value="beta-beta-alpha zinc fingers"/>
    <property type="match status" value="2"/>
</dbReference>
<evidence type="ECO:0000256" key="2">
    <source>
        <dbReference type="ARBA" id="ARBA00022723"/>
    </source>
</evidence>
<evidence type="ECO:0000256" key="10">
    <source>
        <dbReference type="ARBA" id="ARBA00023242"/>
    </source>
</evidence>
<keyword evidence="7" id="KW-0238">DNA-binding</keyword>
<name>A0AAV6FLX0_9TELE</name>
<dbReference type="GO" id="GO:0008270">
    <property type="term" value="F:zinc ion binding"/>
    <property type="evidence" value="ECO:0007669"/>
    <property type="project" value="UniProtKB-KW"/>
</dbReference>
<dbReference type="PANTHER" id="PTHR23235">
    <property type="entry name" value="KRUEPPEL-LIKE TRANSCRIPTION FACTOR"/>
    <property type="match status" value="1"/>
</dbReference>
<comment type="subcellular location">
    <subcellularLocation>
        <location evidence="1">Nucleus</location>
    </subcellularLocation>
</comment>
<dbReference type="FunFam" id="3.30.160.60:FF:000014">
    <property type="entry name" value="Transcription factor Sp3"/>
    <property type="match status" value="1"/>
</dbReference>
<dbReference type="EMBL" id="JADWDJ010000023">
    <property type="protein sequence ID" value="KAG5262085.1"/>
    <property type="molecule type" value="Genomic_DNA"/>
</dbReference>
<dbReference type="Gene3D" id="3.30.160.60">
    <property type="entry name" value="Classic Zinc Finger"/>
    <property type="match status" value="3"/>
</dbReference>
<evidence type="ECO:0000256" key="1">
    <source>
        <dbReference type="ARBA" id="ARBA00004123"/>
    </source>
</evidence>
<evidence type="ECO:0000313" key="16">
    <source>
        <dbReference type="Proteomes" id="UP000823561"/>
    </source>
</evidence>
<keyword evidence="16" id="KW-1185">Reference proteome</keyword>
<dbReference type="FunFam" id="3.30.160.60:FF:000061">
    <property type="entry name" value="Transcription factor Sp3"/>
    <property type="match status" value="1"/>
</dbReference>
<evidence type="ECO:0000256" key="3">
    <source>
        <dbReference type="ARBA" id="ARBA00022737"/>
    </source>
</evidence>
<protein>
    <recommendedName>
        <fullName evidence="14">C2H2-type domain-containing protein</fullName>
    </recommendedName>
</protein>
<evidence type="ECO:0000313" key="15">
    <source>
        <dbReference type="EMBL" id="KAG5262085.1"/>
    </source>
</evidence>
<evidence type="ECO:0000256" key="9">
    <source>
        <dbReference type="ARBA" id="ARBA00023163"/>
    </source>
</evidence>
<dbReference type="PANTHER" id="PTHR23235:SF3">
    <property type="entry name" value="TRANSCRIPTION FACTOR SP3"/>
    <property type="match status" value="1"/>
</dbReference>
<dbReference type="GO" id="GO:0005634">
    <property type="term" value="C:nucleus"/>
    <property type="evidence" value="ECO:0007669"/>
    <property type="project" value="UniProtKB-SubCell"/>
</dbReference>
<dbReference type="Pfam" id="PF00096">
    <property type="entry name" value="zf-C2H2"/>
    <property type="match status" value="3"/>
</dbReference>
<feature type="compositionally biased region" description="Low complexity" evidence="13">
    <location>
        <begin position="262"/>
        <end position="280"/>
    </location>
</feature>
<evidence type="ECO:0000256" key="7">
    <source>
        <dbReference type="ARBA" id="ARBA00023125"/>
    </source>
</evidence>
<evidence type="ECO:0000256" key="13">
    <source>
        <dbReference type="SAM" id="MobiDB-lite"/>
    </source>
</evidence>
<feature type="domain" description="C2H2-type" evidence="14">
    <location>
        <begin position="567"/>
        <end position="596"/>
    </location>
</feature>
<feature type="region of interest" description="Disordered" evidence="13">
    <location>
        <begin position="260"/>
        <end position="280"/>
    </location>
</feature>
<dbReference type="InterPro" id="IPR013087">
    <property type="entry name" value="Znf_C2H2_type"/>
</dbReference>
<dbReference type="GO" id="GO:0000978">
    <property type="term" value="F:RNA polymerase II cis-regulatory region sequence-specific DNA binding"/>
    <property type="evidence" value="ECO:0007669"/>
    <property type="project" value="TreeGrafter"/>
</dbReference>
<feature type="region of interest" description="Disordered" evidence="13">
    <location>
        <begin position="1"/>
        <end position="37"/>
    </location>
</feature>
<feature type="compositionally biased region" description="Polar residues" evidence="13">
    <location>
        <begin position="19"/>
        <end position="37"/>
    </location>
</feature>